<dbReference type="Pfam" id="PF00296">
    <property type="entry name" value="Bac_luciferase"/>
    <property type="match status" value="1"/>
</dbReference>
<dbReference type="Proteomes" id="UP000297318">
    <property type="component" value="Unassembled WGS sequence"/>
</dbReference>
<sequence length="264" mass="27038">MSAAIRRDLVLSPFGGDARALLDAAVRAEDEGFDGVWVFDHVSSLASLGAPGVGASRDPFAVLGAIAARTTRLRIGTLVANIHNRHPAQLALALDTLTSLAPGRVVAGIGAGAGPGSPFAREDVALGRTPEPAARRRALLEEHVAALHAFWRGDDAVGSVATHGLTGIVTGPRPPIVVGAQTAVTLELAARIADGANITGATGAVLAERVERVREVASQRPDGGAGFELSVFVARSPSEVEAAGGIEALEIPDGVDRLTFLVRP</sequence>
<evidence type="ECO:0000313" key="4">
    <source>
        <dbReference type="Proteomes" id="UP000297318"/>
    </source>
</evidence>
<feature type="domain" description="Luciferase-like" evidence="2">
    <location>
        <begin position="17"/>
        <end position="237"/>
    </location>
</feature>
<comment type="caution">
    <text evidence="3">The sequence shown here is derived from an EMBL/GenBank/DDBJ whole genome shotgun (WGS) entry which is preliminary data.</text>
</comment>
<dbReference type="InterPro" id="IPR050564">
    <property type="entry name" value="F420-G6PD/mer"/>
</dbReference>
<keyword evidence="1" id="KW-0560">Oxidoreductase</keyword>
<dbReference type="InterPro" id="IPR011251">
    <property type="entry name" value="Luciferase-like_dom"/>
</dbReference>
<evidence type="ECO:0000256" key="1">
    <source>
        <dbReference type="ARBA" id="ARBA00023002"/>
    </source>
</evidence>
<dbReference type="PANTHER" id="PTHR43244:SF1">
    <property type="entry name" value="5,10-METHYLENETETRAHYDROMETHANOPTERIN REDUCTASE"/>
    <property type="match status" value="1"/>
</dbReference>
<accession>A0A4Z1E212</accession>
<protein>
    <recommendedName>
        <fullName evidence="2">Luciferase-like domain-containing protein</fullName>
    </recommendedName>
</protein>
<evidence type="ECO:0000313" key="3">
    <source>
        <dbReference type="EMBL" id="TGO05350.1"/>
    </source>
</evidence>
<dbReference type="PANTHER" id="PTHR43244">
    <property type="match status" value="1"/>
</dbReference>
<reference evidence="3 4" key="1">
    <citation type="submission" date="2018-11" db="EMBL/GenBank/DDBJ databases">
        <title>Complete genome sequencing of the Actinobacteria Serinibacter sp. K3-2.</title>
        <authorList>
            <person name="Rakitin A.L."/>
            <person name="Beletsky A.V."/>
            <person name="Mardanov A.V."/>
            <person name="Ravin N.V."/>
            <person name="Gromova A.S."/>
            <person name="Filippova S.N."/>
            <person name="Gal'Chenko V.F."/>
        </authorList>
    </citation>
    <scope>NUCLEOTIDE SEQUENCE [LARGE SCALE GENOMIC DNA]</scope>
    <source>
        <strain evidence="3 4">K3-2</strain>
    </source>
</reference>
<dbReference type="AlphaFoldDB" id="A0A4Z1E212"/>
<dbReference type="EMBL" id="RHPJ01000002">
    <property type="protein sequence ID" value="TGO05350.1"/>
    <property type="molecule type" value="Genomic_DNA"/>
</dbReference>
<dbReference type="Gene3D" id="3.20.20.30">
    <property type="entry name" value="Luciferase-like domain"/>
    <property type="match status" value="1"/>
</dbReference>
<proteinExistence type="predicted"/>
<dbReference type="GO" id="GO:0016705">
    <property type="term" value="F:oxidoreductase activity, acting on paired donors, with incorporation or reduction of molecular oxygen"/>
    <property type="evidence" value="ECO:0007669"/>
    <property type="project" value="InterPro"/>
</dbReference>
<name>A0A4Z1E212_9MICO</name>
<keyword evidence="4" id="KW-1185">Reference proteome</keyword>
<dbReference type="RefSeq" id="WP_135849364.1">
    <property type="nucleotide sequence ID" value="NZ_RHPJ01000002.1"/>
</dbReference>
<gene>
    <name evidence="3" type="ORF">SERN_1354</name>
</gene>
<dbReference type="SUPFAM" id="SSF51679">
    <property type="entry name" value="Bacterial luciferase-like"/>
    <property type="match status" value="1"/>
</dbReference>
<evidence type="ECO:0000259" key="2">
    <source>
        <dbReference type="Pfam" id="PF00296"/>
    </source>
</evidence>
<organism evidence="3 4">
    <name type="scientific">Serinibacter arcticus</name>
    <dbReference type="NCBI Taxonomy" id="1655435"/>
    <lineage>
        <taxon>Bacteria</taxon>
        <taxon>Bacillati</taxon>
        <taxon>Actinomycetota</taxon>
        <taxon>Actinomycetes</taxon>
        <taxon>Micrococcales</taxon>
        <taxon>Beutenbergiaceae</taxon>
        <taxon>Serinibacter</taxon>
    </lineage>
</organism>
<dbReference type="InterPro" id="IPR036661">
    <property type="entry name" value="Luciferase-like_sf"/>
</dbReference>
<dbReference type="OrthoDB" id="5146458at2"/>